<dbReference type="AlphaFoldDB" id="A0AAV7X3F2"/>
<dbReference type="SMART" id="SM00355">
    <property type="entry name" value="ZnF_C2H2"/>
    <property type="match status" value="2"/>
</dbReference>
<accession>A0AAV7X3F2</accession>
<name>A0AAV7X3F2_9NEOP</name>
<evidence type="ECO:0000259" key="1">
    <source>
        <dbReference type="PROSITE" id="PS00028"/>
    </source>
</evidence>
<protein>
    <recommendedName>
        <fullName evidence="1">C2H2-type domain-containing protein</fullName>
    </recommendedName>
</protein>
<dbReference type="EMBL" id="JAPTSV010000802">
    <property type="protein sequence ID" value="KAJ1518948.1"/>
    <property type="molecule type" value="Genomic_DNA"/>
</dbReference>
<dbReference type="PROSITE" id="PS00028">
    <property type="entry name" value="ZINC_FINGER_C2H2_1"/>
    <property type="match status" value="1"/>
</dbReference>
<feature type="domain" description="C2H2-type" evidence="1">
    <location>
        <begin position="5"/>
        <end position="28"/>
    </location>
</feature>
<gene>
    <name evidence="2" type="ORF">ONE63_011436</name>
</gene>
<comment type="caution">
    <text evidence="2">The sequence shown here is derived from an EMBL/GenBank/DDBJ whole genome shotgun (WGS) entry which is preliminary data.</text>
</comment>
<evidence type="ECO:0000313" key="3">
    <source>
        <dbReference type="Proteomes" id="UP001075354"/>
    </source>
</evidence>
<keyword evidence="3" id="KW-1185">Reference proteome</keyword>
<sequence>MSFTCCGSGCVRQFKDIRSFNAHCKIAHQSLSKFTCQFKNCGNKYDVYNAFRRHLIIGHHIPIFSTEEVPRHVSTNLQDNFISDHFEPALNDLSQCKDLSSDIPSTTRTFKSLLEVQENNLVAKLYSNPAYPNLSLHLQREIAGMFNVLRNPFRHLQTEYMRLKHFESCGSYIPPIAYEIDCREERAKSKDGVTLRMKSVTGQFIPSKPNWLTNLTQCDRWKQKVSKFGEQDIVIPLNCYYDEVEPNKALGPHCEPLGCTYSQVASLPPAWSSRLENIFLALLFDAHNRTIYSNQKCFRPLINEFIHLETNGIVVTIPGLGDMKIYFVVAFLLGDNKGLNGVCGFVETFTANHYCRVCTCTREEARTMLVEEVDLLRTPENYQADVQLDNYTETGIKEECIFNQLPSFETPTDISLDEFHDLVEGVAHYTVIPVLRHFHTLNNMFINTLNDRLYCLDLGVDSDNRPPLINLDILLKKEKLKMTGAEMITFIRIFGVLIYDMVPENDSFYELYLLLNDIRSMLQAKGMTRDAAKILALKVKEHNRLYCEITKLHLKPKHHFLLHYARLLTVIGPFCNLSTIRYEAKHRLITMTANACMSRVNLARTVAIKHQLGFCFRVVSNRSIRQDIEYGPIHVVDLSELDTYPSFRLTLPNDILEEPNQSAVSWVKFKGTTYKPKQVVLFDVDEIGLFMFAEIELIIVKSDKPIFICSYLDTVGYFTEVRGYEVKRMTDKINWFAIDQENLFDPSPLCMYNMSSGESVVVLKYAV</sequence>
<proteinExistence type="predicted"/>
<dbReference type="Proteomes" id="UP001075354">
    <property type="component" value="Unassembled WGS sequence"/>
</dbReference>
<reference evidence="2" key="1">
    <citation type="submission" date="2022-12" db="EMBL/GenBank/DDBJ databases">
        <title>Chromosome-level genome assembly of the bean flower thrips Megalurothrips usitatus.</title>
        <authorList>
            <person name="Ma L."/>
            <person name="Liu Q."/>
            <person name="Li H."/>
            <person name="Cai W."/>
        </authorList>
    </citation>
    <scope>NUCLEOTIDE SEQUENCE</scope>
    <source>
        <strain evidence="2">Cailab_2022a</strain>
    </source>
</reference>
<organism evidence="2 3">
    <name type="scientific">Megalurothrips usitatus</name>
    <name type="common">bean blossom thrips</name>
    <dbReference type="NCBI Taxonomy" id="439358"/>
    <lineage>
        <taxon>Eukaryota</taxon>
        <taxon>Metazoa</taxon>
        <taxon>Ecdysozoa</taxon>
        <taxon>Arthropoda</taxon>
        <taxon>Hexapoda</taxon>
        <taxon>Insecta</taxon>
        <taxon>Pterygota</taxon>
        <taxon>Neoptera</taxon>
        <taxon>Paraneoptera</taxon>
        <taxon>Thysanoptera</taxon>
        <taxon>Terebrantia</taxon>
        <taxon>Thripoidea</taxon>
        <taxon>Thripidae</taxon>
        <taxon>Megalurothrips</taxon>
    </lineage>
</organism>
<evidence type="ECO:0000313" key="2">
    <source>
        <dbReference type="EMBL" id="KAJ1518948.1"/>
    </source>
</evidence>
<dbReference type="InterPro" id="IPR013087">
    <property type="entry name" value="Znf_C2H2_type"/>
</dbReference>